<feature type="region of interest" description="Disordered" evidence="1">
    <location>
        <begin position="215"/>
        <end position="257"/>
    </location>
</feature>
<protein>
    <recommendedName>
        <fullName evidence="4">SsDNA-binding protein</fullName>
    </recommendedName>
</protein>
<gene>
    <name evidence="2" type="ORF">Axy11_052</name>
</gene>
<name>A0A514CU67_9CAUD</name>
<dbReference type="EMBL" id="MK962630">
    <property type="protein sequence ID" value="QDH84019.1"/>
    <property type="molecule type" value="Genomic_DNA"/>
</dbReference>
<reference evidence="2 3" key="1">
    <citation type="submission" date="2019-05" db="EMBL/GenBank/DDBJ databases">
        <title>Complete genome sequence of sixteen phages from Abidjan, cote d'Ivoire, isolated on a single strain of Achromobacter xylosoxidans.</title>
        <authorList>
            <person name="Essoh C."/>
            <person name="Vernadet J.-P."/>
            <person name="Vergnaud G."/>
            <person name="Pourcel C."/>
        </authorList>
    </citation>
    <scope>NUCLEOTIDE SEQUENCE [LARGE SCALE GENOMIC DNA]</scope>
</reference>
<evidence type="ECO:0000313" key="3">
    <source>
        <dbReference type="Proteomes" id="UP000317048"/>
    </source>
</evidence>
<keyword evidence="3" id="KW-1185">Reference proteome</keyword>
<dbReference type="Proteomes" id="UP000317048">
    <property type="component" value="Segment"/>
</dbReference>
<feature type="compositionally biased region" description="Low complexity" evidence="1">
    <location>
        <begin position="232"/>
        <end position="257"/>
    </location>
</feature>
<proteinExistence type="predicted"/>
<sequence length="257" mass="27801">MSTLFSSLADSTKGMEAAKDSLGGFRARESDLYDAILKVAYVGQSAGGANFMELVFTLADGTDYKERQFFTSGKDKGQKPYYEKGDKKLPLPGYTIVSDLMRITAGTTLETTEFEEKQVNVYDPDQKKDLPKAVMVPVEALGKKVTLGIQKVLEVKQKKNEATGEYEDTDETREINQIDKLFDTDSGLTVVEALTAHQAGNDKPEPVFRDEWLKANQGKTRDNTKKGGAKGNAGAKEAPKAAGAVGGAPAAKKSLFG</sequence>
<evidence type="ECO:0008006" key="4">
    <source>
        <dbReference type="Google" id="ProtNLM"/>
    </source>
</evidence>
<accession>A0A514CU67</accession>
<feature type="compositionally biased region" description="Basic and acidic residues" evidence="1">
    <location>
        <begin position="215"/>
        <end position="225"/>
    </location>
</feature>
<evidence type="ECO:0000256" key="1">
    <source>
        <dbReference type="SAM" id="MobiDB-lite"/>
    </source>
</evidence>
<organism evidence="2 3">
    <name type="scientific">Achromobacter phage vB_AxyP_19-32_Axy11</name>
    <dbReference type="NCBI Taxonomy" id="2591042"/>
    <lineage>
        <taxon>Viruses</taxon>
        <taxon>Duplodnaviria</taxon>
        <taxon>Heunggongvirae</taxon>
        <taxon>Uroviricota</taxon>
        <taxon>Caudoviricetes</taxon>
        <taxon>Schitoviridae</taxon>
        <taxon>Rothmandenesvirinae</taxon>
        <taxon>Pourcelvirus</taxon>
        <taxon>Pourcelvirus Axy11</taxon>
    </lineage>
</organism>
<evidence type="ECO:0000313" key="2">
    <source>
        <dbReference type="EMBL" id="QDH84019.1"/>
    </source>
</evidence>